<dbReference type="PATRIC" id="fig|518635.7.peg.693"/>
<dbReference type="SUPFAM" id="SSF102735">
    <property type="entry name" value="Trigger factor ribosome-binding domain"/>
    <property type="match status" value="1"/>
</dbReference>
<dbReference type="GO" id="GO:0051301">
    <property type="term" value="P:cell division"/>
    <property type="evidence" value="ECO:0007669"/>
    <property type="project" value="UniProtKB-KW"/>
</dbReference>
<proteinExistence type="inferred from homology"/>
<dbReference type="InterPro" id="IPR027304">
    <property type="entry name" value="Trigger_fact/SurA_dom_sf"/>
</dbReference>
<dbReference type="GO" id="GO:0051083">
    <property type="term" value="P:'de novo' cotranslational protein folding"/>
    <property type="evidence" value="ECO:0007669"/>
    <property type="project" value="TreeGrafter"/>
</dbReference>
<dbReference type="NCBIfam" id="TIGR00115">
    <property type="entry name" value="tig"/>
    <property type="match status" value="1"/>
</dbReference>
<dbReference type="InterPro" id="IPR037041">
    <property type="entry name" value="Trigger_fac_C_sf"/>
</dbReference>
<protein>
    <recommendedName>
        <fullName evidence="4 11">Trigger factor</fullName>
        <shortName evidence="11">TF</shortName>
        <ecNumber evidence="3 11">5.2.1.8</ecNumber>
    </recommendedName>
    <alternativeName>
        <fullName evidence="10 11">PPIase</fullName>
    </alternativeName>
</protein>
<sequence length="472" mass="51306">MCLTAKKNKHDFAGAFSVKISVRNLEPTKVKLTVTVDQEEFDPYLDEARKNIAKEVNIPGFRKGHVPGKLVEQRFGFGAVAGEAVNGAVPELYSKALEEKKIRPMAEPEFDVVDIPESAKDEKKLKFTATVERRPEFDLPETEGMEIAIAAPEIKDEDVDKRLEALRQRFGTLVSVDRPAAKGDFANIDLNAEIDGESVDSQEGVSYELGSNTMLDGLDEALDGLSAGEETTFEGTLEAGEHEGQKAQIKVKVNSVKAEELPELDDEFAQEASEFDTLDELKADIRKAAAQDAKGRQATEARDAFIAKLEEGLEIPVPKGVKANMIEQQLKNVTADPKKATKEQKAEAEEAVEKELRDQMVLDALAEKLDVQVSQADVFNFLASIAQQYGMDPNAFIQAIMRNGQLGSAVQEVARSKGLLAGMRAVKFTADGEVVDLSDFLGNAAEEEEEESVEAASAAAAVADELSAKDGE</sequence>
<evidence type="ECO:0000256" key="12">
    <source>
        <dbReference type="PROSITE-ProRule" id="PRU00277"/>
    </source>
</evidence>
<comment type="function">
    <text evidence="11">Involved in protein export. Acts as a chaperone by maintaining the newly synthesized protein in an open conformation. Functions as a peptidyl-prolyl cis-trans isomerase.</text>
</comment>
<dbReference type="Pfam" id="PF05698">
    <property type="entry name" value="Trigger_C"/>
    <property type="match status" value="1"/>
</dbReference>
<dbReference type="Pfam" id="PF05697">
    <property type="entry name" value="Trigger_N"/>
    <property type="match status" value="1"/>
</dbReference>
<dbReference type="InterPro" id="IPR001179">
    <property type="entry name" value="PPIase_FKBP_dom"/>
</dbReference>
<dbReference type="PANTHER" id="PTHR30560:SF3">
    <property type="entry name" value="TRIGGER FACTOR-LIKE PROTEIN TIG, CHLOROPLASTIC"/>
    <property type="match status" value="1"/>
</dbReference>
<evidence type="ECO:0000313" key="15">
    <source>
        <dbReference type="EMBL" id="EEP21390.1"/>
    </source>
</evidence>
<dbReference type="GO" id="GO:0015031">
    <property type="term" value="P:protein transport"/>
    <property type="evidence" value="ECO:0007669"/>
    <property type="project" value="UniProtKB-UniRule"/>
</dbReference>
<comment type="similarity">
    <text evidence="2 11 13">Belongs to the FKBP-type PPIase family. Tig subfamily.</text>
</comment>
<keyword evidence="16" id="KW-1185">Reference proteome</keyword>
<dbReference type="PROSITE" id="PS50059">
    <property type="entry name" value="FKBP_PPIASE"/>
    <property type="match status" value="1"/>
</dbReference>
<dbReference type="GO" id="GO:0044183">
    <property type="term" value="F:protein folding chaperone"/>
    <property type="evidence" value="ECO:0007669"/>
    <property type="project" value="TreeGrafter"/>
</dbReference>
<evidence type="ECO:0000256" key="11">
    <source>
        <dbReference type="HAMAP-Rule" id="MF_00303"/>
    </source>
</evidence>
<evidence type="ECO:0000256" key="13">
    <source>
        <dbReference type="RuleBase" id="RU003914"/>
    </source>
</evidence>
<dbReference type="SUPFAM" id="SSF109998">
    <property type="entry name" value="Triger factor/SurA peptide-binding domain-like"/>
    <property type="match status" value="1"/>
</dbReference>
<comment type="caution">
    <text evidence="15">The sequence shown here is derived from an EMBL/GenBank/DDBJ whole genome shotgun (WGS) entry which is preliminary data.</text>
</comment>
<evidence type="ECO:0000256" key="3">
    <source>
        <dbReference type="ARBA" id="ARBA00013194"/>
    </source>
</evidence>
<name>C4FEK9_9BIFI</name>
<dbReference type="Proteomes" id="UP000006408">
    <property type="component" value="Unassembled WGS sequence"/>
</dbReference>
<evidence type="ECO:0000256" key="6">
    <source>
        <dbReference type="ARBA" id="ARBA00023110"/>
    </source>
</evidence>
<dbReference type="InterPro" id="IPR008881">
    <property type="entry name" value="Trigger_fac_ribosome-bd_bac"/>
</dbReference>
<dbReference type="GO" id="GO:0005737">
    <property type="term" value="C:cytoplasm"/>
    <property type="evidence" value="ECO:0007669"/>
    <property type="project" value="UniProtKB-SubCell"/>
</dbReference>
<dbReference type="AlphaFoldDB" id="C4FEK9"/>
<dbReference type="HOGENOM" id="CLU_033058_3_0_11"/>
<dbReference type="SUPFAM" id="SSF54534">
    <property type="entry name" value="FKBP-like"/>
    <property type="match status" value="1"/>
</dbReference>
<dbReference type="InterPro" id="IPR046357">
    <property type="entry name" value="PPIase_dom_sf"/>
</dbReference>
<dbReference type="InterPro" id="IPR008880">
    <property type="entry name" value="Trigger_fac_C"/>
</dbReference>
<dbReference type="PIRSF" id="PIRSF003095">
    <property type="entry name" value="Trigger_factor"/>
    <property type="match status" value="1"/>
</dbReference>
<evidence type="ECO:0000313" key="16">
    <source>
        <dbReference type="Proteomes" id="UP000006408"/>
    </source>
</evidence>
<comment type="subcellular location">
    <subcellularLocation>
        <location evidence="11">Cytoplasm</location>
    </subcellularLocation>
    <text evidence="11">About half TF is bound to the ribosome near the polypeptide exit tunnel while the other half is free in the cytoplasm.</text>
</comment>
<keyword evidence="7 11" id="KW-0143">Chaperone</keyword>
<dbReference type="HAMAP" id="MF_00303">
    <property type="entry name" value="Trigger_factor_Tig"/>
    <property type="match status" value="1"/>
</dbReference>
<evidence type="ECO:0000256" key="10">
    <source>
        <dbReference type="ARBA" id="ARBA00029986"/>
    </source>
</evidence>
<keyword evidence="9 11" id="KW-0131">Cell cycle</keyword>
<keyword evidence="11" id="KW-0963">Cytoplasm</keyword>
<evidence type="ECO:0000256" key="5">
    <source>
        <dbReference type="ARBA" id="ARBA00022618"/>
    </source>
</evidence>
<evidence type="ECO:0000256" key="4">
    <source>
        <dbReference type="ARBA" id="ARBA00016902"/>
    </source>
</evidence>
<feature type="domain" description="PPIase FKBP-type" evidence="14">
    <location>
        <begin position="183"/>
        <end position="230"/>
    </location>
</feature>
<dbReference type="eggNOG" id="COG0544">
    <property type="taxonomic scope" value="Bacteria"/>
</dbReference>
<dbReference type="GO" id="GO:0043022">
    <property type="term" value="F:ribosome binding"/>
    <property type="evidence" value="ECO:0007669"/>
    <property type="project" value="TreeGrafter"/>
</dbReference>
<dbReference type="Gene3D" id="1.10.3120.10">
    <property type="entry name" value="Trigger factor, C-terminal domain"/>
    <property type="match status" value="1"/>
</dbReference>
<dbReference type="Pfam" id="PF00254">
    <property type="entry name" value="FKBP_C"/>
    <property type="match status" value="1"/>
</dbReference>
<dbReference type="Gene3D" id="3.30.70.1050">
    <property type="entry name" value="Trigger factor ribosome-binding domain"/>
    <property type="match status" value="1"/>
</dbReference>
<evidence type="ECO:0000256" key="8">
    <source>
        <dbReference type="ARBA" id="ARBA00023235"/>
    </source>
</evidence>
<dbReference type="PANTHER" id="PTHR30560">
    <property type="entry name" value="TRIGGER FACTOR CHAPERONE AND PEPTIDYL-PROLYL CIS/TRANS ISOMERASE"/>
    <property type="match status" value="1"/>
</dbReference>
<dbReference type="GO" id="GO:0043335">
    <property type="term" value="P:protein unfolding"/>
    <property type="evidence" value="ECO:0007669"/>
    <property type="project" value="TreeGrafter"/>
</dbReference>
<dbReference type="InterPro" id="IPR036611">
    <property type="entry name" value="Trigger_fac_ribosome-bd_sf"/>
</dbReference>
<accession>C4FEK9</accession>
<reference evidence="15" key="1">
    <citation type="submission" date="2009-04" db="EMBL/GenBank/DDBJ databases">
        <authorList>
            <person name="Weinstock G."/>
            <person name="Sodergren E."/>
            <person name="Clifton S."/>
            <person name="Fulton L."/>
            <person name="Fulton B."/>
            <person name="Courtney L."/>
            <person name="Fronick C."/>
            <person name="Harrison M."/>
            <person name="Strong C."/>
            <person name="Farmer C."/>
            <person name="Delahaunty K."/>
            <person name="Markovic C."/>
            <person name="Hall O."/>
            <person name="Minx P."/>
            <person name="Tomlinson C."/>
            <person name="Mitreva M."/>
            <person name="Nelson J."/>
            <person name="Hou S."/>
            <person name="Wollam A."/>
            <person name="Pepin K.H."/>
            <person name="Johnson M."/>
            <person name="Bhonagiri V."/>
            <person name="Nash W.E."/>
            <person name="Warren W."/>
            <person name="Chinwalla A."/>
            <person name="Mardis E.R."/>
            <person name="Wilson R.K."/>
        </authorList>
    </citation>
    <scope>NUCLEOTIDE SEQUENCE [LARGE SCALE GENOMIC DNA]</scope>
    <source>
        <strain evidence="15">DSM 20098</strain>
    </source>
</reference>
<evidence type="ECO:0000256" key="1">
    <source>
        <dbReference type="ARBA" id="ARBA00000971"/>
    </source>
</evidence>
<dbReference type="EMBL" id="ABYS02000004">
    <property type="protein sequence ID" value="EEP21390.1"/>
    <property type="molecule type" value="Genomic_DNA"/>
</dbReference>
<evidence type="ECO:0000259" key="14">
    <source>
        <dbReference type="PROSITE" id="PS50059"/>
    </source>
</evidence>
<dbReference type="InterPro" id="IPR005215">
    <property type="entry name" value="Trig_fac"/>
</dbReference>
<comment type="domain">
    <text evidence="11">Consists of 3 domains; the N-terminus binds the ribosome, the middle domain has PPIase activity, while the C-terminus has intrinsic chaperone activity on its own.</text>
</comment>
<dbReference type="Gene3D" id="3.10.50.40">
    <property type="match status" value="1"/>
</dbReference>
<keyword evidence="6 11" id="KW-0697">Rotamase</keyword>
<dbReference type="EC" id="5.2.1.8" evidence="3 11"/>
<keyword evidence="5 11" id="KW-0132">Cell division</keyword>
<evidence type="ECO:0000256" key="2">
    <source>
        <dbReference type="ARBA" id="ARBA00005464"/>
    </source>
</evidence>
<evidence type="ECO:0000256" key="9">
    <source>
        <dbReference type="ARBA" id="ARBA00023306"/>
    </source>
</evidence>
<gene>
    <name evidence="11 15" type="primary">tig</name>
    <name evidence="15" type="ORF">BIFANG_02750</name>
</gene>
<evidence type="ECO:0000256" key="7">
    <source>
        <dbReference type="ARBA" id="ARBA00023186"/>
    </source>
</evidence>
<comment type="catalytic activity">
    <reaction evidence="1 11 12">
        <text>[protein]-peptidylproline (omega=180) = [protein]-peptidylproline (omega=0)</text>
        <dbReference type="Rhea" id="RHEA:16237"/>
        <dbReference type="Rhea" id="RHEA-COMP:10747"/>
        <dbReference type="Rhea" id="RHEA-COMP:10748"/>
        <dbReference type="ChEBI" id="CHEBI:83833"/>
        <dbReference type="ChEBI" id="CHEBI:83834"/>
        <dbReference type="EC" id="5.2.1.8"/>
    </reaction>
</comment>
<dbReference type="GO" id="GO:0003755">
    <property type="term" value="F:peptidyl-prolyl cis-trans isomerase activity"/>
    <property type="evidence" value="ECO:0007669"/>
    <property type="project" value="UniProtKB-UniRule"/>
</dbReference>
<keyword evidence="8 11" id="KW-0413">Isomerase</keyword>
<organism evidence="15 16">
    <name type="scientific">Bifidobacterium angulatum DSM 20098 = JCM 7096</name>
    <dbReference type="NCBI Taxonomy" id="518635"/>
    <lineage>
        <taxon>Bacteria</taxon>
        <taxon>Bacillati</taxon>
        <taxon>Actinomycetota</taxon>
        <taxon>Actinomycetes</taxon>
        <taxon>Bifidobacteriales</taxon>
        <taxon>Bifidobacteriaceae</taxon>
        <taxon>Bifidobacterium</taxon>
    </lineage>
</organism>
<dbReference type="STRING" id="1683.Bang102_005580"/>